<keyword evidence="4" id="KW-1185">Reference proteome</keyword>
<dbReference type="AlphaFoldDB" id="A0A0R3U8C9"/>
<feature type="transmembrane region" description="Helical" evidence="2">
    <location>
        <begin position="12"/>
        <end position="30"/>
    </location>
</feature>
<feature type="region of interest" description="Disordered" evidence="1">
    <location>
        <begin position="55"/>
        <end position="75"/>
    </location>
</feature>
<keyword evidence="2" id="KW-0812">Transmembrane</keyword>
<dbReference type="STRING" id="53468.A0A0R3U8C9"/>
<evidence type="ECO:0000256" key="2">
    <source>
        <dbReference type="SAM" id="Phobius"/>
    </source>
</evidence>
<keyword evidence="2" id="KW-1133">Transmembrane helix</keyword>
<gene>
    <name evidence="3" type="ORF">MCOS_LOCUS3126</name>
</gene>
<dbReference type="EMBL" id="UXSR01000637">
    <property type="protein sequence ID" value="VDD77123.1"/>
    <property type="molecule type" value="Genomic_DNA"/>
</dbReference>
<proteinExistence type="predicted"/>
<accession>A0A0R3U8C9</accession>
<protein>
    <submittedName>
        <fullName evidence="3">Uncharacterized protein</fullName>
    </submittedName>
</protein>
<sequence length="342" mass="36293">MATAIAVTPTATNIATFNTISFFVFLYFVATREKNVPKCDGGALWQEDALQSQHDNRKRHLVDTREEGEEVEEGRSVLRSALDAPPEETCASQLHILASVHFTNVDANLQGISHAPLPLHFPRRSSDTRPPCVLGLVLVFYYLVIAFEPLQAIAHFQKGLRTLQTEAPDVFFSGLTTIAPPSGSSGAASDISVAGAATTTASSTRATVATANAADSATVATSSVGNVELASPLASLLNVAASTRGTQAVSCGTLSSSPSLSLFLSLSSMRVGCDDILDKNEANRLLQQYSVTVCPKVFEHSSKGKPRVRMSFSLSLSVGAWVSVAIPTENTSGSCLHCHWII</sequence>
<keyword evidence="2" id="KW-0472">Membrane</keyword>
<evidence type="ECO:0000313" key="3">
    <source>
        <dbReference type="EMBL" id="VDD77123.1"/>
    </source>
</evidence>
<reference evidence="3 4" key="1">
    <citation type="submission" date="2018-10" db="EMBL/GenBank/DDBJ databases">
        <authorList>
            <consortium name="Pathogen Informatics"/>
        </authorList>
    </citation>
    <scope>NUCLEOTIDE SEQUENCE [LARGE SCALE GENOMIC DNA]</scope>
</reference>
<evidence type="ECO:0000256" key="1">
    <source>
        <dbReference type="SAM" id="MobiDB-lite"/>
    </source>
</evidence>
<feature type="transmembrane region" description="Helical" evidence="2">
    <location>
        <begin position="133"/>
        <end position="154"/>
    </location>
</feature>
<evidence type="ECO:0000313" key="4">
    <source>
        <dbReference type="Proteomes" id="UP000267029"/>
    </source>
</evidence>
<name>A0A0R3U8C9_MESCO</name>
<organism evidence="3 4">
    <name type="scientific">Mesocestoides corti</name>
    <name type="common">Flatworm</name>
    <dbReference type="NCBI Taxonomy" id="53468"/>
    <lineage>
        <taxon>Eukaryota</taxon>
        <taxon>Metazoa</taxon>
        <taxon>Spiralia</taxon>
        <taxon>Lophotrochozoa</taxon>
        <taxon>Platyhelminthes</taxon>
        <taxon>Cestoda</taxon>
        <taxon>Eucestoda</taxon>
        <taxon>Cyclophyllidea</taxon>
        <taxon>Mesocestoididae</taxon>
        <taxon>Mesocestoides</taxon>
    </lineage>
</organism>
<dbReference type="Proteomes" id="UP000267029">
    <property type="component" value="Unassembled WGS sequence"/>
</dbReference>